<keyword evidence="2" id="KW-1185">Reference proteome</keyword>
<reference evidence="1 2" key="1">
    <citation type="submission" date="2020-03" db="EMBL/GenBank/DDBJ databases">
        <title>Whole genome shotgun sequence of Phytohabitans flavus NBRC 107702.</title>
        <authorList>
            <person name="Komaki H."/>
            <person name="Tamura T."/>
        </authorList>
    </citation>
    <scope>NUCLEOTIDE SEQUENCE [LARGE SCALE GENOMIC DNA]</scope>
    <source>
        <strain evidence="1 2">NBRC 107702</strain>
    </source>
</reference>
<evidence type="ECO:0000313" key="1">
    <source>
        <dbReference type="EMBL" id="BCB78433.1"/>
    </source>
</evidence>
<dbReference type="AlphaFoldDB" id="A0A6F8XX98"/>
<dbReference type="EMBL" id="AP022870">
    <property type="protein sequence ID" value="BCB78433.1"/>
    <property type="molecule type" value="Genomic_DNA"/>
</dbReference>
<gene>
    <name evidence="1" type="ORF">Pflav_048430</name>
</gene>
<dbReference type="KEGG" id="pfla:Pflav_048430"/>
<protein>
    <submittedName>
        <fullName evidence="1">Uncharacterized protein</fullName>
    </submittedName>
</protein>
<organism evidence="1 2">
    <name type="scientific">Phytohabitans flavus</name>
    <dbReference type="NCBI Taxonomy" id="1076124"/>
    <lineage>
        <taxon>Bacteria</taxon>
        <taxon>Bacillati</taxon>
        <taxon>Actinomycetota</taxon>
        <taxon>Actinomycetes</taxon>
        <taxon>Micromonosporales</taxon>
        <taxon>Micromonosporaceae</taxon>
    </lineage>
</organism>
<evidence type="ECO:0000313" key="2">
    <source>
        <dbReference type="Proteomes" id="UP000502508"/>
    </source>
</evidence>
<accession>A0A6F8XX98</accession>
<name>A0A6F8XX98_9ACTN</name>
<dbReference type="Proteomes" id="UP000502508">
    <property type="component" value="Chromosome"/>
</dbReference>
<proteinExistence type="predicted"/>
<reference evidence="1 2" key="2">
    <citation type="submission" date="2020-03" db="EMBL/GenBank/DDBJ databases">
        <authorList>
            <person name="Ichikawa N."/>
            <person name="Kimura A."/>
            <person name="Kitahashi Y."/>
            <person name="Uohara A."/>
        </authorList>
    </citation>
    <scope>NUCLEOTIDE SEQUENCE [LARGE SCALE GENOMIC DNA]</scope>
    <source>
        <strain evidence="1 2">NBRC 107702</strain>
    </source>
</reference>
<sequence>MPAMTIGIRSTVVAVVALVAISVAGCGSRNGQAKFQEKLTGAGFDHVSVTRDEEGSGSKKALVAYDVDWPANTDGDDATCTVELEHPANKNGSLKGGDWHIDEVNGQDVNGWGGDSPNPATVRQLLQEHGFDC</sequence>